<dbReference type="SUPFAM" id="SSF51679">
    <property type="entry name" value="Bacterial luciferase-like"/>
    <property type="match status" value="1"/>
</dbReference>
<keyword evidence="1" id="KW-0560">Oxidoreductase</keyword>
<reference evidence="5 6" key="1">
    <citation type="submission" date="2019-07" db="EMBL/GenBank/DDBJ databases">
        <title>Whole genome shotgun sequence of Cellulomonas persica NBRC 101101.</title>
        <authorList>
            <person name="Hosoyama A."/>
            <person name="Uohara A."/>
            <person name="Ohji S."/>
            <person name="Ichikawa N."/>
        </authorList>
    </citation>
    <scope>NUCLEOTIDE SEQUENCE [LARGE SCALE GENOMIC DNA]</scope>
    <source>
        <strain evidence="5 6">NBRC 101101</strain>
    </source>
</reference>
<keyword evidence="2" id="KW-0503">Monooxygenase</keyword>
<evidence type="ECO:0000313" key="6">
    <source>
        <dbReference type="Proteomes" id="UP000321386"/>
    </source>
</evidence>
<gene>
    <name evidence="5" type="ORF">CPE01_26310</name>
</gene>
<dbReference type="GO" id="GO:0016705">
    <property type="term" value="F:oxidoreductase activity, acting on paired donors, with incorporation or reduction of molecular oxygen"/>
    <property type="evidence" value="ECO:0007669"/>
    <property type="project" value="InterPro"/>
</dbReference>
<dbReference type="InterPro" id="IPR036661">
    <property type="entry name" value="Luciferase-like_sf"/>
</dbReference>
<sequence length="383" mass="41086">MADQTGGAQTAPEAGQQTDGGQAGPPTEGAEAGRGPGAVRVTFGLDTFGDVTRTSDGRPVPQHQVLRDVVEQGVAADRAGVDHFSVGEHHRDDFAVSSPDVVLAAIAARTQHVTLGSAVTVLSSDDPVRVYERFATLDGISGGRAEIQVGRGSFVESFPLFGYDLADYDELFEEKLDLLVRLRSEGPVTWEGRTRAPLSGRRAWPTTQRGTLPVWVGVGGTPESVVRTARHGLPLMLAIIGGAPARFAPFVELFHRAVRELNGADAVVPPVGVHSPGFVAESDDEARELLFPHFKANRDRIGAERGWPPMTRDDFEAEADEGALFVGSPDTVARRIADVVRTLGVQRFDLKYAHGPLPHEHLVRAIHLYGTEVAPRARALLAT</sequence>
<protein>
    <submittedName>
        <fullName evidence="5">Oxidoreductase</fullName>
    </submittedName>
</protein>
<dbReference type="Gene3D" id="3.20.20.30">
    <property type="entry name" value="Luciferase-like domain"/>
    <property type="match status" value="1"/>
</dbReference>
<dbReference type="PANTHER" id="PTHR30137:SF8">
    <property type="entry name" value="BLR5498 PROTEIN"/>
    <property type="match status" value="1"/>
</dbReference>
<feature type="region of interest" description="Disordered" evidence="3">
    <location>
        <begin position="1"/>
        <end position="39"/>
    </location>
</feature>
<evidence type="ECO:0000256" key="2">
    <source>
        <dbReference type="ARBA" id="ARBA00023033"/>
    </source>
</evidence>
<dbReference type="GO" id="GO:0005829">
    <property type="term" value="C:cytosol"/>
    <property type="evidence" value="ECO:0007669"/>
    <property type="project" value="TreeGrafter"/>
</dbReference>
<comment type="caution">
    <text evidence="5">The sequence shown here is derived from an EMBL/GenBank/DDBJ whole genome shotgun (WGS) entry which is preliminary data.</text>
</comment>
<organism evidence="5 6">
    <name type="scientific">Cellulomonas persica</name>
    <dbReference type="NCBI Taxonomy" id="76861"/>
    <lineage>
        <taxon>Bacteria</taxon>
        <taxon>Bacillati</taxon>
        <taxon>Actinomycetota</taxon>
        <taxon>Actinomycetes</taxon>
        <taxon>Micrococcales</taxon>
        <taxon>Cellulomonadaceae</taxon>
        <taxon>Cellulomonas</taxon>
    </lineage>
</organism>
<evidence type="ECO:0000259" key="4">
    <source>
        <dbReference type="Pfam" id="PF00296"/>
    </source>
</evidence>
<dbReference type="InterPro" id="IPR011251">
    <property type="entry name" value="Luciferase-like_dom"/>
</dbReference>
<dbReference type="AlphaFoldDB" id="A0A510UW76"/>
<keyword evidence="6" id="KW-1185">Reference proteome</keyword>
<dbReference type="InterPro" id="IPR022290">
    <property type="entry name" value="LLM_Atu2307-like"/>
</dbReference>
<dbReference type="GO" id="GO:0004497">
    <property type="term" value="F:monooxygenase activity"/>
    <property type="evidence" value="ECO:0007669"/>
    <property type="project" value="UniProtKB-KW"/>
</dbReference>
<feature type="domain" description="Luciferase-like" evidence="4">
    <location>
        <begin position="58"/>
        <end position="346"/>
    </location>
</feature>
<dbReference type="EMBL" id="BJUA01000014">
    <property type="protein sequence ID" value="GEK18898.1"/>
    <property type="molecule type" value="Genomic_DNA"/>
</dbReference>
<dbReference type="PANTHER" id="PTHR30137">
    <property type="entry name" value="LUCIFERASE-LIKE MONOOXYGENASE"/>
    <property type="match status" value="1"/>
</dbReference>
<dbReference type="NCBIfam" id="TIGR03858">
    <property type="entry name" value="LLM_2I7G"/>
    <property type="match status" value="1"/>
</dbReference>
<dbReference type="OrthoDB" id="9776438at2"/>
<dbReference type="InterPro" id="IPR050766">
    <property type="entry name" value="Bact_Lucif_Oxidored"/>
</dbReference>
<evidence type="ECO:0000256" key="3">
    <source>
        <dbReference type="SAM" id="MobiDB-lite"/>
    </source>
</evidence>
<evidence type="ECO:0000256" key="1">
    <source>
        <dbReference type="ARBA" id="ARBA00023002"/>
    </source>
</evidence>
<dbReference type="RefSeq" id="WP_146807289.1">
    <property type="nucleotide sequence ID" value="NZ_BJUA01000014.1"/>
</dbReference>
<name>A0A510UW76_9CELL</name>
<dbReference type="Proteomes" id="UP000321386">
    <property type="component" value="Unassembled WGS sequence"/>
</dbReference>
<proteinExistence type="predicted"/>
<dbReference type="Pfam" id="PF00296">
    <property type="entry name" value="Bac_luciferase"/>
    <property type="match status" value="1"/>
</dbReference>
<evidence type="ECO:0000313" key="5">
    <source>
        <dbReference type="EMBL" id="GEK18898.1"/>
    </source>
</evidence>
<accession>A0A510UW76</accession>